<feature type="transmembrane region" description="Helical" evidence="1">
    <location>
        <begin position="123"/>
        <end position="143"/>
    </location>
</feature>
<keyword evidence="1" id="KW-1133">Transmembrane helix</keyword>
<organism evidence="2">
    <name type="scientific">Echinococcus oligarthrus</name>
    <dbReference type="NCBI Taxonomy" id="6212"/>
    <lineage>
        <taxon>Eukaryota</taxon>
        <taxon>Metazoa</taxon>
        <taxon>Spiralia</taxon>
        <taxon>Lophotrochozoa</taxon>
        <taxon>Platyhelminthes</taxon>
        <taxon>Cestoda</taxon>
        <taxon>Eucestoda</taxon>
        <taxon>Cyclophyllidea</taxon>
        <taxon>Taeniidae</taxon>
        <taxon>Echinococcus</taxon>
    </lineage>
</organism>
<feature type="transmembrane region" description="Helical" evidence="1">
    <location>
        <begin position="27"/>
        <end position="45"/>
    </location>
</feature>
<evidence type="ECO:0000256" key="1">
    <source>
        <dbReference type="SAM" id="Phobius"/>
    </source>
</evidence>
<keyword evidence="1" id="KW-0812">Transmembrane</keyword>
<feature type="transmembrane region" description="Helical" evidence="1">
    <location>
        <begin position="51"/>
        <end position="72"/>
    </location>
</feature>
<keyword evidence="2" id="KW-0496">Mitochondrion</keyword>
<evidence type="ECO:0000313" key="2">
    <source>
        <dbReference type="EMBL" id="BAF56520.1"/>
    </source>
</evidence>
<geneLocation type="mitochondrion" evidence="2"/>
<protein>
    <submittedName>
        <fullName evidence="2">NADH dehydrogenase subunit 6</fullName>
    </submittedName>
</protein>
<proteinExistence type="predicted"/>
<gene>
    <name evidence="2" type="primary">nad6</name>
</gene>
<accession>A4PBC8</accession>
<dbReference type="AlphaFoldDB" id="A4PBC8"/>
<feature type="transmembrane region" description="Helical" evidence="1">
    <location>
        <begin position="84"/>
        <end position="108"/>
    </location>
</feature>
<feature type="transmembrane region" description="Helical" evidence="1">
    <location>
        <begin position="6"/>
        <end position="22"/>
    </location>
</feature>
<keyword evidence="1" id="KW-0472">Membrane</keyword>
<name>A4PBC8_ECHOL</name>
<reference evidence="2" key="1">
    <citation type="journal article" date="2007" name="Parasitology">
        <title>A molecular phylogeny of the genus Echinococcus inferred from complete mitochondrial genomes.</title>
        <authorList>
            <person name="Nakao M."/>
            <person name="McManus D.P."/>
            <person name="Schantz P.M."/>
            <person name="Craig P.S."/>
            <person name="Ito A."/>
        </authorList>
    </citation>
    <scope>NUCLEOTIDE SEQUENCE</scope>
</reference>
<sequence length="151" mass="16882">MLLNCFVVIYFCVLILFCFTSHSVYYCVLLVVNALVSSCICYIIYGFSWYSLLFCLVYVGGVYILLIFVSVFSPNSNFVLYSSVGEVGIMLCFGVVLLACVVVFYSLIDIEFSGVLCNMGGGWLYLCLCLTLVFGFMVLSVVASNKVNFYR</sequence>
<dbReference type="EMBL" id="AB208545">
    <property type="protein sequence ID" value="BAF56520.1"/>
    <property type="molecule type" value="Genomic_DNA"/>
</dbReference>